<protein>
    <recommendedName>
        <fullName evidence="1">Heterokaryon incompatibility domain-containing protein</fullName>
    </recommendedName>
</protein>
<evidence type="ECO:0000313" key="2">
    <source>
        <dbReference type="EMBL" id="KAF2655304.1"/>
    </source>
</evidence>
<accession>A0A6A6T9P3</accession>
<name>A0A6A6T9P3_9PLEO</name>
<dbReference type="PANTHER" id="PTHR24148">
    <property type="entry name" value="ANKYRIN REPEAT DOMAIN-CONTAINING PROTEIN 39 HOMOLOG-RELATED"/>
    <property type="match status" value="1"/>
</dbReference>
<sequence length="412" mass="47660">MELLNGESANDDQRFQYQPLADPGSSIRLIEVEPDLSTGGTLQVHLFDSALSEEYTCLSYVWGQEHDGGGPFPILVNGKNFHVRWNLNGFLQVARRKYPNRRFWIDAICIDQTNTPERSHQVQQMGEIYSGAKEVIAWLGDDQTAAGFIPRVNRRAHHVLRHLPVDIGFYLGLFVTSFRCCGLWLCLLECLWERPSENACIKRLEQREAFQDLIRRYWARGWITQEIALAKHVCLLVHETELDLTVLEHAKLGHVRQTLRDLIKLSDANTRDHHRHDRYLVKLLSEYRKKQCKDERDRVYSLLSLCLEREGLQADYSLSKEKLLSIVLRTLASRLVSLFRSHRSPKHQFRRNVRERSPDAIFCQIHSTGYGCFDVCVSRDRIGVGVVLSACPIYGIFETKRWPALLSFQCVP</sequence>
<dbReference type="OrthoDB" id="194358at2759"/>
<proteinExistence type="predicted"/>
<organism evidence="2 3">
    <name type="scientific">Lophiostoma macrostomum CBS 122681</name>
    <dbReference type="NCBI Taxonomy" id="1314788"/>
    <lineage>
        <taxon>Eukaryota</taxon>
        <taxon>Fungi</taxon>
        <taxon>Dikarya</taxon>
        <taxon>Ascomycota</taxon>
        <taxon>Pezizomycotina</taxon>
        <taxon>Dothideomycetes</taxon>
        <taxon>Pleosporomycetidae</taxon>
        <taxon>Pleosporales</taxon>
        <taxon>Lophiostomataceae</taxon>
        <taxon>Lophiostoma</taxon>
    </lineage>
</organism>
<dbReference type="Pfam" id="PF06985">
    <property type="entry name" value="HET"/>
    <property type="match status" value="1"/>
</dbReference>
<dbReference type="PANTHER" id="PTHR24148:SF73">
    <property type="entry name" value="HET DOMAIN PROTEIN (AFU_ORTHOLOGUE AFUA_8G01020)"/>
    <property type="match status" value="1"/>
</dbReference>
<dbReference type="AlphaFoldDB" id="A0A6A6T9P3"/>
<gene>
    <name evidence="2" type="ORF">K491DRAFT_599081</name>
</gene>
<evidence type="ECO:0000313" key="3">
    <source>
        <dbReference type="Proteomes" id="UP000799324"/>
    </source>
</evidence>
<dbReference type="InterPro" id="IPR010730">
    <property type="entry name" value="HET"/>
</dbReference>
<reference evidence="2" key="1">
    <citation type="journal article" date="2020" name="Stud. Mycol.">
        <title>101 Dothideomycetes genomes: a test case for predicting lifestyles and emergence of pathogens.</title>
        <authorList>
            <person name="Haridas S."/>
            <person name="Albert R."/>
            <person name="Binder M."/>
            <person name="Bloem J."/>
            <person name="Labutti K."/>
            <person name="Salamov A."/>
            <person name="Andreopoulos B."/>
            <person name="Baker S."/>
            <person name="Barry K."/>
            <person name="Bills G."/>
            <person name="Bluhm B."/>
            <person name="Cannon C."/>
            <person name="Castanera R."/>
            <person name="Culley D."/>
            <person name="Daum C."/>
            <person name="Ezra D."/>
            <person name="Gonzalez J."/>
            <person name="Henrissat B."/>
            <person name="Kuo A."/>
            <person name="Liang C."/>
            <person name="Lipzen A."/>
            <person name="Lutzoni F."/>
            <person name="Magnuson J."/>
            <person name="Mondo S."/>
            <person name="Nolan M."/>
            <person name="Ohm R."/>
            <person name="Pangilinan J."/>
            <person name="Park H.-J."/>
            <person name="Ramirez L."/>
            <person name="Alfaro M."/>
            <person name="Sun H."/>
            <person name="Tritt A."/>
            <person name="Yoshinaga Y."/>
            <person name="Zwiers L.-H."/>
            <person name="Turgeon B."/>
            <person name="Goodwin S."/>
            <person name="Spatafora J."/>
            <person name="Crous P."/>
            <person name="Grigoriev I."/>
        </authorList>
    </citation>
    <scope>NUCLEOTIDE SEQUENCE</scope>
    <source>
        <strain evidence="2">CBS 122681</strain>
    </source>
</reference>
<dbReference type="EMBL" id="MU004351">
    <property type="protein sequence ID" value="KAF2655304.1"/>
    <property type="molecule type" value="Genomic_DNA"/>
</dbReference>
<feature type="domain" description="Heterokaryon incompatibility" evidence="1">
    <location>
        <begin position="55"/>
        <end position="226"/>
    </location>
</feature>
<dbReference type="Proteomes" id="UP000799324">
    <property type="component" value="Unassembled WGS sequence"/>
</dbReference>
<dbReference type="InterPro" id="IPR052895">
    <property type="entry name" value="HetReg/Transcr_Mod"/>
</dbReference>
<evidence type="ECO:0000259" key="1">
    <source>
        <dbReference type="Pfam" id="PF06985"/>
    </source>
</evidence>
<keyword evidence="3" id="KW-1185">Reference proteome</keyword>